<name>A0A7W7RCC8_KITKI</name>
<keyword evidence="2" id="KW-1185">Reference proteome</keyword>
<sequence length="194" mass="21805">MLRQQDELQSEASAVNDDLGLSESLGRLGDPVRVGSAALGLMVRRDLDITVVCPRLDATAHESVVGLGARLALHERVRQVRFRNDTGAWNTDPAYPDGLYLGLGYRSPQGHTWSLDIWFVDEPERQPDLSHLRTLPARLTSEAREAILRIKHAWAEHSEYGRSVRSWDIYRSVLDDGVRTVAEFDTWRAGNSSE</sequence>
<organism evidence="1 2">
    <name type="scientific">Kitasatospora kifunensis</name>
    <name type="common">Streptomyces kifunensis</name>
    <dbReference type="NCBI Taxonomy" id="58351"/>
    <lineage>
        <taxon>Bacteria</taxon>
        <taxon>Bacillati</taxon>
        <taxon>Actinomycetota</taxon>
        <taxon>Actinomycetes</taxon>
        <taxon>Kitasatosporales</taxon>
        <taxon>Streptomycetaceae</taxon>
        <taxon>Kitasatospora</taxon>
    </lineage>
</organism>
<comment type="caution">
    <text evidence="1">The sequence shown here is derived from an EMBL/GenBank/DDBJ whole genome shotgun (WGS) entry which is preliminary data.</text>
</comment>
<gene>
    <name evidence="1" type="ORF">FHR34_007893</name>
</gene>
<evidence type="ECO:0000313" key="1">
    <source>
        <dbReference type="EMBL" id="MBB4928796.1"/>
    </source>
</evidence>
<protein>
    <submittedName>
        <fullName evidence="1">Uncharacterized protein</fullName>
    </submittedName>
</protein>
<dbReference type="AlphaFoldDB" id="A0A7W7RCC8"/>
<proteinExistence type="predicted"/>
<accession>A0A7W7RCC8</accession>
<evidence type="ECO:0000313" key="2">
    <source>
        <dbReference type="Proteomes" id="UP000540506"/>
    </source>
</evidence>
<dbReference type="EMBL" id="JACHJV010000003">
    <property type="protein sequence ID" value="MBB4928796.1"/>
    <property type="molecule type" value="Genomic_DNA"/>
</dbReference>
<reference evidence="1 2" key="1">
    <citation type="submission" date="2020-08" db="EMBL/GenBank/DDBJ databases">
        <title>Sequencing the genomes of 1000 actinobacteria strains.</title>
        <authorList>
            <person name="Klenk H.-P."/>
        </authorList>
    </citation>
    <scope>NUCLEOTIDE SEQUENCE [LARGE SCALE GENOMIC DNA]</scope>
    <source>
        <strain evidence="1 2">DSM 41654</strain>
    </source>
</reference>
<dbReference type="RefSeq" id="WP_246562213.1">
    <property type="nucleotide sequence ID" value="NZ_JACHJV010000003.1"/>
</dbReference>
<dbReference type="Proteomes" id="UP000540506">
    <property type="component" value="Unassembled WGS sequence"/>
</dbReference>